<dbReference type="GO" id="GO:0000981">
    <property type="term" value="F:DNA-binding transcription factor activity, RNA polymerase II-specific"/>
    <property type="evidence" value="ECO:0007669"/>
    <property type="project" value="InterPro"/>
</dbReference>
<dbReference type="CDD" id="cd12148">
    <property type="entry name" value="fungal_TF_MHR"/>
    <property type="match status" value="1"/>
</dbReference>
<feature type="domain" description="Zn(2)-C6 fungal-type" evidence="4">
    <location>
        <begin position="7"/>
        <end position="37"/>
    </location>
</feature>
<accession>A0A9P9A399</accession>
<dbReference type="RefSeq" id="XP_045962949.1">
    <property type="nucleotide sequence ID" value="XM_046097568.1"/>
</dbReference>
<evidence type="ECO:0000313" key="5">
    <source>
        <dbReference type="EMBL" id="KAH6658715.1"/>
    </source>
</evidence>
<dbReference type="Gene3D" id="4.10.240.10">
    <property type="entry name" value="Zn(2)-C6 fungal-type DNA-binding domain"/>
    <property type="match status" value="1"/>
</dbReference>
<dbReference type="SUPFAM" id="SSF57701">
    <property type="entry name" value="Zn2/Cys6 DNA-binding domain"/>
    <property type="match status" value="1"/>
</dbReference>
<evidence type="ECO:0000259" key="4">
    <source>
        <dbReference type="PROSITE" id="PS50048"/>
    </source>
</evidence>
<protein>
    <recommendedName>
        <fullName evidence="4">Zn(2)-C6 fungal-type domain-containing protein</fullName>
    </recommendedName>
</protein>
<comment type="caution">
    <text evidence="5">The sequence shown here is derived from an EMBL/GenBank/DDBJ whole genome shotgun (WGS) entry which is preliminary data.</text>
</comment>
<dbReference type="EMBL" id="JAGPXC010000002">
    <property type="protein sequence ID" value="KAH6658715.1"/>
    <property type="molecule type" value="Genomic_DNA"/>
</dbReference>
<dbReference type="InterPro" id="IPR001138">
    <property type="entry name" value="Zn2Cys6_DnaBD"/>
</dbReference>
<gene>
    <name evidence="5" type="ORF">BKA67DRAFT_513461</name>
</gene>
<dbReference type="GO" id="GO:0008270">
    <property type="term" value="F:zinc ion binding"/>
    <property type="evidence" value="ECO:0007669"/>
    <property type="project" value="InterPro"/>
</dbReference>
<keyword evidence="3" id="KW-0539">Nucleus</keyword>
<sequence length="627" mass="70407">MRLGTKSCSECRRRKVRCIFRGEAKQCASCQLHDTACQPQVPTAMTEHPPHSDLEARLSTLESLFFRLCKAAGLESGPGAGTNDIDILGLILIDRLQISRNSCSADQKVPSDAELDDGLGRSLEVHTFPEGLGSDTDLKTQHVLEFHKSNIRKWLPSAADMSWILESTHQYWALWPLHPSQLSPSKTLSVSVVSIASSFMDESLKSAEPTIVARALAWFALCVQQVPKVTTHRLSAALPSPAELISTYVDTAKSLLDLSCTSGHLLVRLLCHVLQARCYVNMGRPRMAWQSIRNAVDQGTLSGLHDERNHTDIERVKIWATILGYDRQLSLIIGVPYAISEAHLPNPSLGTPVEAVIMHNISLLSGRIIDRNQCHNTLSYAATLKLDEEAENLRDMIPSEWWIMNAGDRLALETFHTRQVSKMYYFQLKMQIHLPYMLRAATDKKYEYSRVSVLEAVKGTIYCYKERQRHPEGANVMCFLVDFLAFSAGIILITDLLSDRQLSTPEAKPEDWTLISGLICELKHVSHTLNHPVARQSVQILSYLFSAFNGTYQGPDIYEAIVPYFGRVCIRRPQPQTQNNSPNTVSLESNVFNFCSIPDITEAELDIDWTSLLDDTITFDWNGTFEF</sequence>
<dbReference type="PANTHER" id="PTHR47840">
    <property type="entry name" value="ZN(II)2CYS6 TRANSCRIPTION FACTOR (EUROFUNG)-RELATED"/>
    <property type="match status" value="1"/>
</dbReference>
<dbReference type="Proteomes" id="UP000758603">
    <property type="component" value="Unassembled WGS sequence"/>
</dbReference>
<dbReference type="InterPro" id="IPR036864">
    <property type="entry name" value="Zn2-C6_fun-type_DNA-bd_sf"/>
</dbReference>
<dbReference type="PROSITE" id="PS50048">
    <property type="entry name" value="ZN2_CY6_FUNGAL_2"/>
    <property type="match status" value="1"/>
</dbReference>
<dbReference type="CDD" id="cd00067">
    <property type="entry name" value="GAL4"/>
    <property type="match status" value="1"/>
</dbReference>
<evidence type="ECO:0000313" key="6">
    <source>
        <dbReference type="Proteomes" id="UP000758603"/>
    </source>
</evidence>
<evidence type="ECO:0000256" key="1">
    <source>
        <dbReference type="ARBA" id="ARBA00023015"/>
    </source>
</evidence>
<keyword evidence="6" id="KW-1185">Reference proteome</keyword>
<reference evidence="5" key="1">
    <citation type="journal article" date="2021" name="Nat. Commun.">
        <title>Genetic determinants of endophytism in the Arabidopsis root mycobiome.</title>
        <authorList>
            <person name="Mesny F."/>
            <person name="Miyauchi S."/>
            <person name="Thiergart T."/>
            <person name="Pickel B."/>
            <person name="Atanasova L."/>
            <person name="Karlsson M."/>
            <person name="Huettel B."/>
            <person name="Barry K.W."/>
            <person name="Haridas S."/>
            <person name="Chen C."/>
            <person name="Bauer D."/>
            <person name="Andreopoulos W."/>
            <person name="Pangilinan J."/>
            <person name="LaButti K."/>
            <person name="Riley R."/>
            <person name="Lipzen A."/>
            <person name="Clum A."/>
            <person name="Drula E."/>
            <person name="Henrissat B."/>
            <person name="Kohler A."/>
            <person name="Grigoriev I.V."/>
            <person name="Martin F.M."/>
            <person name="Hacquard S."/>
        </authorList>
    </citation>
    <scope>NUCLEOTIDE SEQUENCE</scope>
    <source>
        <strain evidence="5">MPI-SDFR-AT-0073</strain>
    </source>
</reference>
<dbReference type="AlphaFoldDB" id="A0A9P9A399"/>
<organism evidence="5 6">
    <name type="scientific">Truncatella angustata</name>
    <dbReference type="NCBI Taxonomy" id="152316"/>
    <lineage>
        <taxon>Eukaryota</taxon>
        <taxon>Fungi</taxon>
        <taxon>Dikarya</taxon>
        <taxon>Ascomycota</taxon>
        <taxon>Pezizomycotina</taxon>
        <taxon>Sordariomycetes</taxon>
        <taxon>Xylariomycetidae</taxon>
        <taxon>Amphisphaeriales</taxon>
        <taxon>Sporocadaceae</taxon>
        <taxon>Truncatella</taxon>
    </lineage>
</organism>
<proteinExistence type="predicted"/>
<evidence type="ECO:0000256" key="3">
    <source>
        <dbReference type="ARBA" id="ARBA00023242"/>
    </source>
</evidence>
<dbReference type="GeneID" id="70126460"/>
<name>A0A9P9A399_9PEZI</name>
<keyword evidence="2" id="KW-0804">Transcription</keyword>
<dbReference type="PROSITE" id="PS00463">
    <property type="entry name" value="ZN2_CY6_FUNGAL_1"/>
    <property type="match status" value="1"/>
</dbReference>
<dbReference type="PANTHER" id="PTHR47840:SF1">
    <property type="entry name" value="ZN(II)2CYS6 TRANSCRIPTION FACTOR (EUROFUNG)"/>
    <property type="match status" value="1"/>
</dbReference>
<evidence type="ECO:0000256" key="2">
    <source>
        <dbReference type="ARBA" id="ARBA00023163"/>
    </source>
</evidence>
<dbReference type="OrthoDB" id="6509908at2759"/>
<keyword evidence="1" id="KW-0805">Transcription regulation</keyword>